<dbReference type="InterPro" id="IPR040582">
    <property type="entry name" value="OB_MalK-like"/>
</dbReference>
<gene>
    <name evidence="12" type="ORF">ACFQHK_05550</name>
</gene>
<dbReference type="GO" id="GO:0005524">
    <property type="term" value="F:ATP binding"/>
    <property type="evidence" value="ECO:0007669"/>
    <property type="project" value="UniProtKB-KW"/>
</dbReference>
<evidence type="ECO:0000313" key="12">
    <source>
        <dbReference type="EMBL" id="MFC6835971.1"/>
    </source>
</evidence>
<comment type="subunit">
    <text evidence="9">The complex is composed of two ATP-binding proteins (XacJ and XacK), two transmembrane proteins (XacH and XacI) and a solute-binding protein (XacG).</text>
</comment>
<evidence type="ECO:0000256" key="8">
    <source>
        <dbReference type="ARBA" id="ARBA00061029"/>
    </source>
</evidence>
<evidence type="ECO:0000256" key="10">
    <source>
        <dbReference type="ARBA" id="ARBA00066315"/>
    </source>
</evidence>
<dbReference type="InterPro" id="IPR012340">
    <property type="entry name" value="NA-bd_OB-fold"/>
</dbReference>
<dbReference type="EC" id="7.5.2.13" evidence="10"/>
<comment type="similarity">
    <text evidence="8">Belongs to the ABC transporter superfamily. Carbohydrate uptake transporter-1 (CUT1) (TC 3.A.1.1) family.</text>
</comment>
<keyword evidence="13" id="KW-1185">Reference proteome</keyword>
<dbReference type="NCBIfam" id="NF008653">
    <property type="entry name" value="PRK11650.1"/>
    <property type="match status" value="1"/>
</dbReference>
<evidence type="ECO:0000256" key="3">
    <source>
        <dbReference type="ARBA" id="ARBA00022741"/>
    </source>
</evidence>
<dbReference type="FunFam" id="3.40.50.300:FF:000042">
    <property type="entry name" value="Maltose/maltodextrin ABC transporter, ATP-binding protein"/>
    <property type="match status" value="1"/>
</dbReference>
<evidence type="ECO:0000256" key="1">
    <source>
        <dbReference type="ARBA" id="ARBA00004202"/>
    </source>
</evidence>
<dbReference type="PANTHER" id="PTHR43875">
    <property type="entry name" value="MALTODEXTRIN IMPORT ATP-BINDING PROTEIN MSMX"/>
    <property type="match status" value="1"/>
</dbReference>
<comment type="function">
    <text evidence="7">Part of the ABC transporter complex XacGHIJK involved in the uptake of xylose and arabinose. Responsible for energy coupling to the transport system.</text>
</comment>
<comment type="caution">
    <text evidence="12">The sequence shown here is derived from an EMBL/GenBank/DDBJ whole genome shotgun (WGS) entry which is preliminary data.</text>
</comment>
<dbReference type="Gene3D" id="2.40.50.140">
    <property type="entry name" value="Nucleic acid-binding proteins"/>
    <property type="match status" value="1"/>
</dbReference>
<dbReference type="PROSITE" id="PS00211">
    <property type="entry name" value="ABC_TRANSPORTER_1"/>
    <property type="match status" value="1"/>
</dbReference>
<evidence type="ECO:0000313" key="13">
    <source>
        <dbReference type="Proteomes" id="UP001596406"/>
    </source>
</evidence>
<sequence>MAGLTLNHVTKRFEDVVAVDDVSMDIDDGEFLVLVGPSGCGKSTTLRMIAGLETLTEGDIDLGERSIAHAKPADRDIAMVFQSYALYPHMTVRGNMRFGLEESTDLSDEEIDARVEETAAKLDIEELLDRRPGELSGGQQQRVALGRAIVRDPAVFLMDEPLSNLDAKLRSQMRTELQRLQEELAVTTVYVTHDQTEAMTMGDRIAVLNDGELMQVGTPLECYHAPANEFVAGFIGEPSMNFFAVEREGDTLTGDGFEYPLSNDVATDLGETRRLTLGVRPEDVSFVPSADGPHDLPAVTGVVEPMGNENNVHLTFPDGSEEFVATVDGMEHVERDQHVVARVPEAAIHLFDRETGRTLRNRSLAEMERARARAD</sequence>
<reference evidence="12 13" key="1">
    <citation type="journal article" date="2019" name="Int. J. Syst. Evol. Microbiol.">
        <title>The Global Catalogue of Microorganisms (GCM) 10K type strain sequencing project: providing services to taxonomists for standard genome sequencing and annotation.</title>
        <authorList>
            <consortium name="The Broad Institute Genomics Platform"/>
            <consortium name="The Broad Institute Genome Sequencing Center for Infectious Disease"/>
            <person name="Wu L."/>
            <person name="Ma J."/>
        </authorList>
    </citation>
    <scope>NUCLEOTIDE SEQUENCE [LARGE SCALE GENOMIC DNA]</scope>
    <source>
        <strain evidence="12 13">PSRA2</strain>
    </source>
</reference>
<keyword evidence="4 12" id="KW-0067">ATP-binding</keyword>
<dbReference type="Proteomes" id="UP001596406">
    <property type="component" value="Unassembled WGS sequence"/>
</dbReference>
<dbReference type="GO" id="GO:0022857">
    <property type="term" value="F:transmembrane transporter activity"/>
    <property type="evidence" value="ECO:0007669"/>
    <property type="project" value="UniProtKB-ARBA"/>
</dbReference>
<evidence type="ECO:0000256" key="4">
    <source>
        <dbReference type="ARBA" id="ARBA00022840"/>
    </source>
</evidence>
<dbReference type="InterPro" id="IPR003593">
    <property type="entry name" value="AAA+_ATPase"/>
</dbReference>
<dbReference type="PANTHER" id="PTHR43875:SF1">
    <property type="entry name" value="OSMOPROTECTIVE COMPOUNDS UPTAKE ATP-BINDING PROTEIN GGTA"/>
    <property type="match status" value="1"/>
</dbReference>
<comment type="subcellular location">
    <subcellularLocation>
        <location evidence="1">Cell membrane</location>
        <topology evidence="1">Peripheral membrane protein</topology>
    </subcellularLocation>
</comment>
<dbReference type="InterPro" id="IPR047641">
    <property type="entry name" value="ABC_transpr_MalK/UgpC-like"/>
</dbReference>
<organism evidence="12 13">
    <name type="scientific">Halomarina ordinaria</name>
    <dbReference type="NCBI Taxonomy" id="3033939"/>
    <lineage>
        <taxon>Archaea</taxon>
        <taxon>Methanobacteriati</taxon>
        <taxon>Methanobacteriota</taxon>
        <taxon>Stenosarchaea group</taxon>
        <taxon>Halobacteria</taxon>
        <taxon>Halobacteriales</taxon>
        <taxon>Natronomonadaceae</taxon>
        <taxon>Halomarina</taxon>
    </lineage>
</organism>
<dbReference type="InterPro" id="IPR015855">
    <property type="entry name" value="ABC_transpr_MalK-like"/>
</dbReference>
<evidence type="ECO:0000256" key="2">
    <source>
        <dbReference type="ARBA" id="ARBA00022448"/>
    </source>
</evidence>
<dbReference type="GO" id="GO:0005886">
    <property type="term" value="C:plasma membrane"/>
    <property type="evidence" value="ECO:0007669"/>
    <property type="project" value="UniProtKB-SubCell"/>
</dbReference>
<dbReference type="CDD" id="cd03301">
    <property type="entry name" value="ABC_MalK_N"/>
    <property type="match status" value="1"/>
</dbReference>
<keyword evidence="3" id="KW-0547">Nucleotide-binding</keyword>
<evidence type="ECO:0000256" key="6">
    <source>
        <dbReference type="ARBA" id="ARBA00051890"/>
    </source>
</evidence>
<dbReference type="InterPro" id="IPR003439">
    <property type="entry name" value="ABC_transporter-like_ATP-bd"/>
</dbReference>
<evidence type="ECO:0000256" key="9">
    <source>
        <dbReference type="ARBA" id="ARBA00065962"/>
    </source>
</evidence>
<dbReference type="RefSeq" id="WP_304447665.1">
    <property type="nucleotide sequence ID" value="NZ_JARRAH010000001.1"/>
</dbReference>
<feature type="domain" description="ABC transporter" evidence="11">
    <location>
        <begin position="4"/>
        <end position="235"/>
    </location>
</feature>
<dbReference type="SMART" id="SM00382">
    <property type="entry name" value="AAA"/>
    <property type="match status" value="1"/>
</dbReference>
<evidence type="ECO:0000259" key="11">
    <source>
        <dbReference type="PROSITE" id="PS50893"/>
    </source>
</evidence>
<dbReference type="InterPro" id="IPR017871">
    <property type="entry name" value="ABC_transporter-like_CS"/>
</dbReference>
<dbReference type="InterPro" id="IPR027417">
    <property type="entry name" value="P-loop_NTPase"/>
</dbReference>
<comment type="catalytic activity">
    <reaction evidence="6">
        <text>L-arabinose(out) + ATP + H2O = L-arabinose(in) + ADP + phosphate + H(+)</text>
        <dbReference type="Rhea" id="RHEA:30007"/>
        <dbReference type="ChEBI" id="CHEBI:15377"/>
        <dbReference type="ChEBI" id="CHEBI:15378"/>
        <dbReference type="ChEBI" id="CHEBI:17535"/>
        <dbReference type="ChEBI" id="CHEBI:30616"/>
        <dbReference type="ChEBI" id="CHEBI:43474"/>
        <dbReference type="ChEBI" id="CHEBI:456216"/>
        <dbReference type="EC" id="7.5.2.13"/>
    </reaction>
    <physiologicalReaction direction="left-to-right" evidence="6">
        <dbReference type="Rhea" id="RHEA:30008"/>
    </physiologicalReaction>
</comment>
<comment type="catalytic activity">
    <reaction evidence="5">
        <text>D-xylose(out) + ATP + H2O = D-xylose(in) + ADP + phosphate + H(+)</text>
        <dbReference type="Rhea" id="RHEA:29899"/>
        <dbReference type="ChEBI" id="CHEBI:15377"/>
        <dbReference type="ChEBI" id="CHEBI:15378"/>
        <dbReference type="ChEBI" id="CHEBI:30616"/>
        <dbReference type="ChEBI" id="CHEBI:43474"/>
        <dbReference type="ChEBI" id="CHEBI:53455"/>
        <dbReference type="ChEBI" id="CHEBI:456216"/>
        <dbReference type="EC" id="7.5.2.13"/>
    </reaction>
    <physiologicalReaction direction="left-to-right" evidence="5">
        <dbReference type="Rhea" id="RHEA:29900"/>
    </physiologicalReaction>
</comment>
<accession>A0ABD5U6F8</accession>
<evidence type="ECO:0000256" key="7">
    <source>
        <dbReference type="ARBA" id="ARBA00053454"/>
    </source>
</evidence>
<dbReference type="InterPro" id="IPR008995">
    <property type="entry name" value="Mo/tungstate-bd_C_term_dom"/>
</dbReference>
<dbReference type="GO" id="GO:1902495">
    <property type="term" value="C:transmembrane transporter complex"/>
    <property type="evidence" value="ECO:0007669"/>
    <property type="project" value="UniProtKB-ARBA"/>
</dbReference>
<dbReference type="AlphaFoldDB" id="A0ABD5U6F8"/>
<dbReference type="Pfam" id="PF17912">
    <property type="entry name" value="OB_MalK"/>
    <property type="match status" value="1"/>
</dbReference>
<dbReference type="Gene3D" id="3.40.50.300">
    <property type="entry name" value="P-loop containing nucleotide triphosphate hydrolases"/>
    <property type="match status" value="1"/>
</dbReference>
<dbReference type="EMBL" id="JBHSXM010000001">
    <property type="protein sequence ID" value="MFC6835971.1"/>
    <property type="molecule type" value="Genomic_DNA"/>
</dbReference>
<keyword evidence="2" id="KW-0813">Transport</keyword>
<dbReference type="SUPFAM" id="SSF50331">
    <property type="entry name" value="MOP-like"/>
    <property type="match status" value="1"/>
</dbReference>
<name>A0ABD5U6F8_9EURY</name>
<evidence type="ECO:0000256" key="5">
    <source>
        <dbReference type="ARBA" id="ARBA00050355"/>
    </source>
</evidence>
<dbReference type="Pfam" id="PF00005">
    <property type="entry name" value="ABC_tran"/>
    <property type="match status" value="1"/>
</dbReference>
<dbReference type="Gene3D" id="2.40.50.100">
    <property type="match status" value="1"/>
</dbReference>
<proteinExistence type="inferred from homology"/>
<dbReference type="SUPFAM" id="SSF52540">
    <property type="entry name" value="P-loop containing nucleoside triphosphate hydrolases"/>
    <property type="match status" value="1"/>
</dbReference>
<protein>
    <recommendedName>
        <fullName evidence="10">ABC-type D-xylose/L-arabinose transporter</fullName>
        <ecNumber evidence="10">7.5.2.13</ecNumber>
    </recommendedName>
</protein>
<dbReference type="PROSITE" id="PS50893">
    <property type="entry name" value="ABC_TRANSPORTER_2"/>
    <property type="match status" value="1"/>
</dbReference>